<dbReference type="AlphaFoldDB" id="A0A9D5AMD2"/>
<comment type="caution">
    <text evidence="1">The sequence shown here is derived from an EMBL/GenBank/DDBJ whole genome shotgun (WGS) entry which is preliminary data.</text>
</comment>
<dbReference type="EMBL" id="JAMSHJ010000005">
    <property type="protein sequence ID" value="KAI5412596.1"/>
    <property type="molecule type" value="Genomic_DNA"/>
</dbReference>
<evidence type="ECO:0000313" key="2">
    <source>
        <dbReference type="Proteomes" id="UP001058974"/>
    </source>
</evidence>
<sequence>MLVAIHLESRKFRLTSLAGIMVLIGTVNDGFHLREIAPESRKHDVADGVVPAPAVKRLKQLRGLNLGNLSPEIPEISIIFKGAEINVSINNEKEKTFKLSPSVDIPNIKIGINDQLRKRSALSEALEASDDNTFVPLKAEVKGKEAIESAFNPESSKFILYKLLGNANQWHIY</sequence>
<gene>
    <name evidence="1" type="ORF">KIW84_057311</name>
</gene>
<reference evidence="1 2" key="1">
    <citation type="journal article" date="2022" name="Nat. Genet.">
        <title>Improved pea reference genome and pan-genome highlight genomic features and evolutionary characteristics.</title>
        <authorList>
            <person name="Yang T."/>
            <person name="Liu R."/>
            <person name="Luo Y."/>
            <person name="Hu S."/>
            <person name="Wang D."/>
            <person name="Wang C."/>
            <person name="Pandey M.K."/>
            <person name="Ge S."/>
            <person name="Xu Q."/>
            <person name="Li N."/>
            <person name="Li G."/>
            <person name="Huang Y."/>
            <person name="Saxena R.K."/>
            <person name="Ji Y."/>
            <person name="Li M."/>
            <person name="Yan X."/>
            <person name="He Y."/>
            <person name="Liu Y."/>
            <person name="Wang X."/>
            <person name="Xiang C."/>
            <person name="Varshney R.K."/>
            <person name="Ding H."/>
            <person name="Gao S."/>
            <person name="Zong X."/>
        </authorList>
    </citation>
    <scope>NUCLEOTIDE SEQUENCE [LARGE SCALE GENOMIC DNA]</scope>
    <source>
        <strain evidence="1 2">cv. Zhongwan 6</strain>
    </source>
</reference>
<protein>
    <submittedName>
        <fullName evidence="1">Uncharacterized protein</fullName>
    </submittedName>
</protein>
<keyword evidence="2" id="KW-1185">Reference proteome</keyword>
<dbReference type="Gramene" id="Psat05G0731100-T1">
    <property type="protein sequence ID" value="KAI5412596.1"/>
    <property type="gene ID" value="KIW84_057311"/>
</dbReference>
<organism evidence="1 2">
    <name type="scientific">Pisum sativum</name>
    <name type="common">Garden pea</name>
    <name type="synonym">Lathyrus oleraceus</name>
    <dbReference type="NCBI Taxonomy" id="3888"/>
    <lineage>
        <taxon>Eukaryota</taxon>
        <taxon>Viridiplantae</taxon>
        <taxon>Streptophyta</taxon>
        <taxon>Embryophyta</taxon>
        <taxon>Tracheophyta</taxon>
        <taxon>Spermatophyta</taxon>
        <taxon>Magnoliopsida</taxon>
        <taxon>eudicotyledons</taxon>
        <taxon>Gunneridae</taxon>
        <taxon>Pentapetalae</taxon>
        <taxon>rosids</taxon>
        <taxon>fabids</taxon>
        <taxon>Fabales</taxon>
        <taxon>Fabaceae</taxon>
        <taxon>Papilionoideae</taxon>
        <taxon>50 kb inversion clade</taxon>
        <taxon>NPAAA clade</taxon>
        <taxon>Hologalegina</taxon>
        <taxon>IRL clade</taxon>
        <taxon>Fabeae</taxon>
        <taxon>Lathyrus</taxon>
    </lineage>
</organism>
<evidence type="ECO:0000313" key="1">
    <source>
        <dbReference type="EMBL" id="KAI5412596.1"/>
    </source>
</evidence>
<accession>A0A9D5AMD2</accession>
<dbReference type="Proteomes" id="UP001058974">
    <property type="component" value="Chromosome 5"/>
</dbReference>
<proteinExistence type="predicted"/>
<name>A0A9D5AMD2_PEA</name>